<dbReference type="InterPro" id="IPR001645">
    <property type="entry name" value="Folylpolyglutamate_synth"/>
</dbReference>
<evidence type="ECO:0000256" key="4">
    <source>
        <dbReference type="ARBA" id="ARBA00022723"/>
    </source>
</evidence>
<dbReference type="SUPFAM" id="SSF53623">
    <property type="entry name" value="MurD-like peptide ligases, catalytic domain"/>
    <property type="match status" value="1"/>
</dbReference>
<name>A0A1X2F852_9MYCO</name>
<dbReference type="AlphaFoldDB" id="A0A1X2F852"/>
<protein>
    <recommendedName>
        <fullName evidence="2">tetrahydrofolate synthase</fullName>
        <ecNumber evidence="2">6.3.2.17</ecNumber>
    </recommendedName>
    <alternativeName>
        <fullName evidence="8">Tetrahydrofolylpolyglutamate synthase</fullName>
    </alternativeName>
</protein>
<dbReference type="Gene3D" id="3.90.190.20">
    <property type="entry name" value="Mur ligase, C-terminal domain"/>
    <property type="match status" value="1"/>
</dbReference>
<dbReference type="PANTHER" id="PTHR11136">
    <property type="entry name" value="FOLYLPOLYGLUTAMATE SYNTHASE-RELATED"/>
    <property type="match status" value="1"/>
</dbReference>
<dbReference type="EC" id="6.3.2.17" evidence="2"/>
<evidence type="ECO:0000256" key="10">
    <source>
        <dbReference type="PIRNR" id="PIRNR001563"/>
    </source>
</evidence>
<evidence type="ECO:0000313" key="13">
    <source>
        <dbReference type="Proteomes" id="UP000193964"/>
    </source>
</evidence>
<dbReference type="OrthoDB" id="9809356at2"/>
<dbReference type="GO" id="GO:0004326">
    <property type="term" value="F:tetrahydrofolylpolyglutamate synthase activity"/>
    <property type="evidence" value="ECO:0007669"/>
    <property type="project" value="UniProtKB-EC"/>
</dbReference>
<dbReference type="GO" id="GO:0046872">
    <property type="term" value="F:metal ion binding"/>
    <property type="evidence" value="ECO:0007669"/>
    <property type="project" value="UniProtKB-KW"/>
</dbReference>
<sequence length="459" mass="48100">MTGFLRREAADLPTLGAASDYLYRLPRGSKSVGLSRAAALFRRLGSPQDALRTVHVAGTAGKGSVCAFVSSILMAHGFRVGTHVSPHVRSILERVQIDGVPLPPMEFVATVRGLVPAVDAVARTSLSTPTFFEAANAVAFSTFAARSLDYAVIETGIGGLLDATNTITRPDKLAVITRIGIDHTRLLGETVAEIATHKAGILPTDGHGVVLRHPQASVRDTIAATAHVRRCSLDLLDPQHVSCAVGPDGTVLHTDAGDFRLGLQGRHQGVNAALALRAARYLAARDAWTLDQSAVRTGLARAWLPGRFERHVVNDRDVILDGAHNNVKLMALVDTVRALYPGRRATWVLAGKADKDLQSVLAAVTPVAAHIVATQIPEDGPGPIAPSLPAACLAERARARGLRAIAVADPVAAIATAMDLGDGPIVVTGSFLHLAAVDVPLAGAADRPAPRRVLTSPTA</sequence>
<keyword evidence="6 10" id="KW-0067">ATP-binding</keyword>
<evidence type="ECO:0000256" key="7">
    <source>
        <dbReference type="ARBA" id="ARBA00022842"/>
    </source>
</evidence>
<dbReference type="Gene3D" id="3.40.1190.10">
    <property type="entry name" value="Mur-like, catalytic domain"/>
    <property type="match status" value="1"/>
</dbReference>
<feature type="domain" description="Mur ligase C-terminal" evidence="11">
    <location>
        <begin position="306"/>
        <end position="427"/>
    </location>
</feature>
<evidence type="ECO:0000256" key="8">
    <source>
        <dbReference type="ARBA" id="ARBA00030592"/>
    </source>
</evidence>
<dbReference type="NCBIfam" id="TIGR01499">
    <property type="entry name" value="folC"/>
    <property type="match status" value="1"/>
</dbReference>
<comment type="caution">
    <text evidence="12">The sequence shown here is derived from an EMBL/GenBank/DDBJ whole genome shotgun (WGS) entry which is preliminary data.</text>
</comment>
<dbReference type="GO" id="GO:0008841">
    <property type="term" value="F:dihydrofolate synthase activity"/>
    <property type="evidence" value="ECO:0007669"/>
    <property type="project" value="TreeGrafter"/>
</dbReference>
<dbReference type="SUPFAM" id="SSF53244">
    <property type="entry name" value="MurD-like peptide ligases, peptide-binding domain"/>
    <property type="match status" value="1"/>
</dbReference>
<accession>A0A1X2F852</accession>
<dbReference type="GO" id="GO:0005737">
    <property type="term" value="C:cytoplasm"/>
    <property type="evidence" value="ECO:0007669"/>
    <property type="project" value="TreeGrafter"/>
</dbReference>
<dbReference type="InterPro" id="IPR036565">
    <property type="entry name" value="Mur-like_cat_sf"/>
</dbReference>
<evidence type="ECO:0000256" key="6">
    <source>
        <dbReference type="ARBA" id="ARBA00022840"/>
    </source>
</evidence>
<keyword evidence="5 10" id="KW-0547">Nucleotide-binding</keyword>
<dbReference type="InterPro" id="IPR004101">
    <property type="entry name" value="Mur_ligase_C"/>
</dbReference>
<keyword evidence="3 10" id="KW-0436">Ligase</keyword>
<dbReference type="GO" id="GO:0005524">
    <property type="term" value="F:ATP binding"/>
    <property type="evidence" value="ECO:0007669"/>
    <property type="project" value="UniProtKB-KW"/>
</dbReference>
<evidence type="ECO:0000313" key="12">
    <source>
        <dbReference type="EMBL" id="ORX14621.1"/>
    </source>
</evidence>
<organism evidence="12 13">
    <name type="scientific">Mycolicibacterium wolinskyi</name>
    <dbReference type="NCBI Taxonomy" id="59750"/>
    <lineage>
        <taxon>Bacteria</taxon>
        <taxon>Bacillati</taxon>
        <taxon>Actinomycetota</taxon>
        <taxon>Actinomycetes</taxon>
        <taxon>Mycobacteriales</taxon>
        <taxon>Mycobacteriaceae</taxon>
        <taxon>Mycolicibacterium</taxon>
    </lineage>
</organism>
<evidence type="ECO:0000259" key="11">
    <source>
        <dbReference type="Pfam" id="PF02875"/>
    </source>
</evidence>
<comment type="catalytic activity">
    <reaction evidence="9">
        <text>(6S)-5,6,7,8-tetrahydrofolyl-(gamma-L-Glu)(n) + L-glutamate + ATP = (6S)-5,6,7,8-tetrahydrofolyl-(gamma-L-Glu)(n+1) + ADP + phosphate + H(+)</text>
        <dbReference type="Rhea" id="RHEA:10580"/>
        <dbReference type="Rhea" id="RHEA-COMP:14738"/>
        <dbReference type="Rhea" id="RHEA-COMP:14740"/>
        <dbReference type="ChEBI" id="CHEBI:15378"/>
        <dbReference type="ChEBI" id="CHEBI:29985"/>
        <dbReference type="ChEBI" id="CHEBI:30616"/>
        <dbReference type="ChEBI" id="CHEBI:43474"/>
        <dbReference type="ChEBI" id="CHEBI:141005"/>
        <dbReference type="ChEBI" id="CHEBI:456216"/>
        <dbReference type="EC" id="6.3.2.17"/>
    </reaction>
</comment>
<evidence type="ECO:0000256" key="2">
    <source>
        <dbReference type="ARBA" id="ARBA00013025"/>
    </source>
</evidence>
<proteinExistence type="inferred from homology"/>
<gene>
    <name evidence="12" type="ORF">AWC31_25910</name>
</gene>
<dbReference type="EMBL" id="LQQA01000015">
    <property type="protein sequence ID" value="ORX14621.1"/>
    <property type="molecule type" value="Genomic_DNA"/>
</dbReference>
<evidence type="ECO:0000256" key="3">
    <source>
        <dbReference type="ARBA" id="ARBA00022598"/>
    </source>
</evidence>
<dbReference type="PANTHER" id="PTHR11136:SF0">
    <property type="entry name" value="DIHYDROFOLATE SYNTHETASE-RELATED"/>
    <property type="match status" value="1"/>
</dbReference>
<dbReference type="InterPro" id="IPR036615">
    <property type="entry name" value="Mur_ligase_C_dom_sf"/>
</dbReference>
<keyword evidence="7" id="KW-0460">Magnesium</keyword>
<comment type="similarity">
    <text evidence="1 10">Belongs to the folylpolyglutamate synthase family.</text>
</comment>
<keyword evidence="4" id="KW-0479">Metal-binding</keyword>
<dbReference type="RefSeq" id="WP_085145065.1">
    <property type="nucleotide sequence ID" value="NZ_JACKUA010000026.1"/>
</dbReference>
<evidence type="ECO:0000256" key="1">
    <source>
        <dbReference type="ARBA" id="ARBA00008276"/>
    </source>
</evidence>
<dbReference type="Pfam" id="PF02875">
    <property type="entry name" value="Mur_ligase_C"/>
    <property type="match status" value="1"/>
</dbReference>
<reference evidence="12 13" key="1">
    <citation type="submission" date="2016-01" db="EMBL/GenBank/DDBJ databases">
        <title>The new phylogeny of the genus Mycobacterium.</title>
        <authorList>
            <person name="Tarcisio F."/>
            <person name="Conor M."/>
            <person name="Antonella G."/>
            <person name="Elisabetta G."/>
            <person name="Giulia F.S."/>
            <person name="Sara T."/>
            <person name="Anna F."/>
            <person name="Clotilde B."/>
            <person name="Roberto B."/>
            <person name="Veronica D.S."/>
            <person name="Fabio R."/>
            <person name="Monica P."/>
            <person name="Olivier J."/>
            <person name="Enrico T."/>
            <person name="Nicola S."/>
        </authorList>
    </citation>
    <scope>NUCLEOTIDE SEQUENCE [LARGE SCALE GENOMIC DNA]</scope>
    <source>
        <strain evidence="12 13">ATCC 700010</strain>
    </source>
</reference>
<dbReference type="PIRSF" id="PIRSF001563">
    <property type="entry name" value="Folylpolyglu_synth"/>
    <property type="match status" value="1"/>
</dbReference>
<evidence type="ECO:0000256" key="5">
    <source>
        <dbReference type="ARBA" id="ARBA00022741"/>
    </source>
</evidence>
<dbReference type="Proteomes" id="UP000193964">
    <property type="component" value="Unassembled WGS sequence"/>
</dbReference>
<evidence type="ECO:0000256" key="9">
    <source>
        <dbReference type="ARBA" id="ARBA00047493"/>
    </source>
</evidence>